<keyword evidence="3" id="KW-1185">Reference proteome</keyword>
<comment type="caution">
    <text evidence="2">The sequence shown here is derived from an EMBL/GenBank/DDBJ whole genome shotgun (WGS) entry which is preliminary data.</text>
</comment>
<gene>
    <name evidence="2" type="ORF">WJX81_002801</name>
</gene>
<evidence type="ECO:0000313" key="2">
    <source>
        <dbReference type="EMBL" id="KAK9839801.1"/>
    </source>
</evidence>
<evidence type="ECO:0000256" key="1">
    <source>
        <dbReference type="SAM" id="MobiDB-lite"/>
    </source>
</evidence>
<feature type="compositionally biased region" description="Basic residues" evidence="1">
    <location>
        <begin position="227"/>
        <end position="241"/>
    </location>
</feature>
<name>A0AAW1S303_9CHLO</name>
<feature type="region of interest" description="Disordered" evidence="1">
    <location>
        <begin position="194"/>
        <end position="241"/>
    </location>
</feature>
<dbReference type="Proteomes" id="UP001445335">
    <property type="component" value="Unassembled WGS sequence"/>
</dbReference>
<sequence>MIIKATRTSVHDNWHRKARTFQRVFTPLRGRMHIAWWPARRTNRSSAACGSRGEHVAVLAGQGNCASHHQAAALRDGLRAVPVQQVGKASHAEALEAVWGACTRRASSAGAAGAIEASGAGAAARGGGAAASTWAAGVLADPRVQALKAGAALQRLPISPMIPAMRGRTSIRFGFACEGGTGEPGAALVGGSSCGAASEGAKGGGDAAGAPAQRPASGTGGKGCAGAKHKLASRRQKPKVK</sequence>
<dbReference type="AlphaFoldDB" id="A0AAW1S303"/>
<proteinExistence type="predicted"/>
<protein>
    <submittedName>
        <fullName evidence="2">Uncharacterized protein</fullName>
    </submittedName>
</protein>
<reference evidence="2 3" key="1">
    <citation type="journal article" date="2024" name="Nat. Commun.">
        <title>Phylogenomics reveals the evolutionary origins of lichenization in chlorophyte algae.</title>
        <authorList>
            <person name="Puginier C."/>
            <person name="Libourel C."/>
            <person name="Otte J."/>
            <person name="Skaloud P."/>
            <person name="Haon M."/>
            <person name="Grisel S."/>
            <person name="Petersen M."/>
            <person name="Berrin J.G."/>
            <person name="Delaux P.M."/>
            <person name="Dal Grande F."/>
            <person name="Keller J."/>
        </authorList>
    </citation>
    <scope>NUCLEOTIDE SEQUENCE [LARGE SCALE GENOMIC DNA]</scope>
    <source>
        <strain evidence="2 3">SAG 245.80</strain>
    </source>
</reference>
<evidence type="ECO:0000313" key="3">
    <source>
        <dbReference type="Proteomes" id="UP001445335"/>
    </source>
</evidence>
<organism evidence="2 3">
    <name type="scientific">Elliptochloris bilobata</name>
    <dbReference type="NCBI Taxonomy" id="381761"/>
    <lineage>
        <taxon>Eukaryota</taxon>
        <taxon>Viridiplantae</taxon>
        <taxon>Chlorophyta</taxon>
        <taxon>core chlorophytes</taxon>
        <taxon>Trebouxiophyceae</taxon>
        <taxon>Trebouxiophyceae incertae sedis</taxon>
        <taxon>Elliptochloris clade</taxon>
        <taxon>Elliptochloris</taxon>
    </lineage>
</organism>
<accession>A0AAW1S303</accession>
<feature type="compositionally biased region" description="Low complexity" evidence="1">
    <location>
        <begin position="208"/>
        <end position="217"/>
    </location>
</feature>
<dbReference type="EMBL" id="JALJOU010000014">
    <property type="protein sequence ID" value="KAK9839801.1"/>
    <property type="molecule type" value="Genomic_DNA"/>
</dbReference>